<name>A0ABX4H680_9BACT</name>
<dbReference type="RefSeq" id="WP_084232413.1">
    <property type="nucleotide sequence ID" value="NZ_FWXE01000007.1"/>
</dbReference>
<keyword evidence="1" id="KW-0732">Signal</keyword>
<gene>
    <name evidence="2" type="ORF">CJF60_01845</name>
</gene>
<feature type="signal peptide" evidence="1">
    <location>
        <begin position="1"/>
        <end position="27"/>
    </location>
</feature>
<evidence type="ECO:0008006" key="4">
    <source>
        <dbReference type="Google" id="ProtNLM"/>
    </source>
</evidence>
<evidence type="ECO:0000313" key="2">
    <source>
        <dbReference type="EMBL" id="PAF55413.1"/>
    </source>
</evidence>
<dbReference type="InterPro" id="IPR054825">
    <property type="entry name" value="P68-like"/>
</dbReference>
<keyword evidence="3" id="KW-1185">Reference proteome</keyword>
<organism evidence="2 3">
    <name type="scientific">Mycoplasmopsis agassizii</name>
    <dbReference type="NCBI Taxonomy" id="33922"/>
    <lineage>
        <taxon>Bacteria</taxon>
        <taxon>Bacillati</taxon>
        <taxon>Mycoplasmatota</taxon>
        <taxon>Mycoplasmoidales</taxon>
        <taxon>Metamycoplasmataceae</taxon>
        <taxon>Mycoplasmopsis</taxon>
    </lineage>
</organism>
<evidence type="ECO:0000313" key="3">
    <source>
        <dbReference type="Proteomes" id="UP000217033"/>
    </source>
</evidence>
<reference evidence="2" key="1">
    <citation type="submission" date="2017-08" db="EMBL/GenBank/DDBJ databases">
        <authorList>
            <person name="Alvarez-Ponce D."/>
            <person name="Weitzman C.L."/>
            <person name="Tillett R.L."/>
            <person name="Sandmeier F.C."/>
            <person name="Tracy C.R."/>
        </authorList>
    </citation>
    <scope>NUCLEOTIDE SEQUENCE [LARGE SCALE GENOMIC DNA]</scope>
    <source>
        <strain evidence="2">PS6</strain>
    </source>
</reference>
<proteinExistence type="predicted"/>
<dbReference type="EMBL" id="NQMN01000001">
    <property type="protein sequence ID" value="PAF55413.1"/>
    <property type="molecule type" value="Genomic_DNA"/>
</dbReference>
<evidence type="ECO:0000256" key="1">
    <source>
        <dbReference type="SAM" id="SignalP"/>
    </source>
</evidence>
<comment type="caution">
    <text evidence="2">The sequence shown here is derived from an EMBL/GenBank/DDBJ whole genome shotgun (WGS) entry which is preliminary data.</text>
</comment>
<dbReference type="PROSITE" id="PS51257">
    <property type="entry name" value="PROKAR_LIPOPROTEIN"/>
    <property type="match status" value="1"/>
</dbReference>
<accession>A0ABX4H680</accession>
<dbReference type="NCBIfam" id="NF045826">
    <property type="entry name" value="lipo_P68"/>
    <property type="match status" value="1"/>
</dbReference>
<feature type="chain" id="PRO_5046326091" description="Mycoplasma lipoprotein C-terminal domain-containing protein" evidence="1">
    <location>
        <begin position="28"/>
        <end position="609"/>
    </location>
</feature>
<protein>
    <recommendedName>
        <fullName evidence="4">Mycoplasma lipoprotein C-terminal domain-containing protein</fullName>
    </recommendedName>
</protein>
<dbReference type="Proteomes" id="UP000217033">
    <property type="component" value="Unassembled WGS sequence"/>
</dbReference>
<sequence length="609" mass="68128">MNKNKHVKHNFKKYFSFLALATVPAIAATAIACGGTQEKVERDKVIFATAQQSTFPMYKALKLVTDIYNEEMKDSEGFLPVEFQGTEITGTNSESTLINNISGFLKTSNLSRIPNLVMANKVLTAQVYGYERLLDLSKSKVNKDIFTDVMYNYNNNLPGINTDNNKIYTIPYSLIGDDSLAFNLDAMAHIFREIKKNGAQIDENSNIYKAVKAENANLLLADDPSDFKAEPDETGKEVYSWGISNNQAIFTGDDAVINDETFASFEKITKFALLVSKSLEPESGKKLPWIGMLAYNWILFSKTLLSLYPDSTDSNFLWELKTDGSVNYKFLGDSADAKKHQENLKTAFNLIINEHSYAQATNKERPFEIGRSGETSNPNYAAPWQLRRNLAAFTYGPNVEYIHSVDSKKSRDDFKPTEAQLATWLKKDEVLWKEQMFKIRATDTVGGFIPDGSALVGIKWDGDKVDKATVAFLEWLFTGTLKKDHGIFKANTKVVDVISQTSGYLIGTKSSVTTETEKEFTRAKDANENFGSDAEKETNFYSVSSALLTLKDLQNNLNNPNNKLITLDNNAKIQQVINAIETSLNNAQNNKITAEQFLENIINVANSNK</sequence>